<keyword evidence="2" id="KW-1185">Reference proteome</keyword>
<name>A0ACC0KGN7_CHOFU</name>
<evidence type="ECO:0000313" key="2">
    <source>
        <dbReference type="Proteomes" id="UP001064048"/>
    </source>
</evidence>
<protein>
    <submittedName>
        <fullName evidence="1">Uncharacterized protein</fullName>
    </submittedName>
</protein>
<organism evidence="1 2">
    <name type="scientific">Choristoneura fumiferana</name>
    <name type="common">Spruce budworm moth</name>
    <name type="synonym">Archips fumiferana</name>
    <dbReference type="NCBI Taxonomy" id="7141"/>
    <lineage>
        <taxon>Eukaryota</taxon>
        <taxon>Metazoa</taxon>
        <taxon>Ecdysozoa</taxon>
        <taxon>Arthropoda</taxon>
        <taxon>Hexapoda</taxon>
        <taxon>Insecta</taxon>
        <taxon>Pterygota</taxon>
        <taxon>Neoptera</taxon>
        <taxon>Endopterygota</taxon>
        <taxon>Lepidoptera</taxon>
        <taxon>Glossata</taxon>
        <taxon>Ditrysia</taxon>
        <taxon>Tortricoidea</taxon>
        <taxon>Tortricidae</taxon>
        <taxon>Tortricinae</taxon>
        <taxon>Choristoneura</taxon>
    </lineage>
</organism>
<evidence type="ECO:0000313" key="1">
    <source>
        <dbReference type="EMBL" id="KAI8435443.1"/>
    </source>
</evidence>
<comment type="caution">
    <text evidence="1">The sequence shown here is derived from an EMBL/GenBank/DDBJ whole genome shotgun (WGS) entry which is preliminary data.</text>
</comment>
<gene>
    <name evidence="1" type="ORF">MSG28_003746</name>
</gene>
<dbReference type="EMBL" id="CM046105">
    <property type="protein sequence ID" value="KAI8435443.1"/>
    <property type="molecule type" value="Genomic_DNA"/>
</dbReference>
<sequence length="1248" mass="134383">MCGITFEIYHELCGEGKHREETCTNLRSNSMCGRGVAGAGGDPPAQCAAAMPPAPLALLALCACAGPDNDPGSVDLFARFDVVRCVVSCWKFTVRPCSPLIFKSHRLLNWSCCRTSPAAHALVCGGGGSAFPGRPWEPLCGYKDPSPGSCLYEGRWFPAGAAVRARAACLRCACAGGALSCRRRACAPLPDPPPRCHVLHRKGACCPELHCPDGVKLMELGASSRFEDEDYSDISSVSAVGHACVEGGTVYSAGSALASAVACEQCFCLGGARRCVRPRCLPPPPGCEPRPAPGACCPQRYYCQHDTPPPHGTHDCEVDGTWFSEGSRVAAAERRGGCAHCFCLRGEVRCQPLACAPPLLGCRPLLRDGECCPHQYHCEHTVNPQNPISHNSLISVRNDDRSLHTSKSSKQETSTKSVSTNISTKTSSPITLATKKMPVTTTKVKRKTNESPSNGTSQKPAQDKTTTTVAPLPPSTVASTTEKLIRSNFETSTTEDLPDYSTTSTEQPEGSVRIMINGTINCTAELSSTSLPLNLTANETEKIKMELQPRIPILTAEDIESHTFNPNDIITDRSVNGDFDENEMFTINVTSSLSTNSSRATPGPAITTVFKASAPTDLPTALNISKKTNEFDFDYAEPTLPPSLPNLKIIPFVAADAVVDDDDSPKDELTYPILEREDKYPVYYPSSLEAKVTPFASRRKDVYQPTQYPVFTSEKVDISNYPTLSHEIDITSSDYPTANNDLLHEHIVSTSVGTHASDISKAVTNTPGSSTTFKLEAPSVNLFSPPVETEGGFVPKGPGSLIHEYYAVYPSTPSGPSVPHHTTSMQLDTVKECISSDGHRVLEGESVTLACSTCACMWGEMHCSPRPCPTPAGCRRSPVPTPASAAVPTSATSADDCCGELICDPVTEKETTPTTARTTTSTTTTEKSFINENENQTVNESHNKTILPQNGTSVDRDNSNLDNNDAKDTGKDEIEVSRKPIDNNDTVKISTTIASTEKVSTISSTKSTTITTTAVPDIKEIKETNYNPTDYEEEEDDEGFSFGSVLKLLLSDSYDATTASPYKNKPVTVAAATKPPPPRVTTTPPPMTTSIKPPKPSVSPFVPMPHHYPYMPPKKTFQQNTVNRIDHLVLGEATAIKKTTMRPTISAFKPVTATFKPVTRVTTQRPFFTTRTTTTRKEVQTSQQTVSPEGPRPPAPSVLPGVGGLLKLAGCNIYGRMYRVGRIIAELSTACQECRCTELGVQCRSLPC</sequence>
<accession>A0ACC0KGN7</accession>
<proteinExistence type="predicted"/>
<reference evidence="1 2" key="1">
    <citation type="journal article" date="2022" name="Genome Biol. Evol.">
        <title>The Spruce Budworm Genome: Reconstructing the Evolutionary History of Antifreeze Proteins.</title>
        <authorList>
            <person name="Beliveau C."/>
            <person name="Gagne P."/>
            <person name="Picq S."/>
            <person name="Vernygora O."/>
            <person name="Keeling C.I."/>
            <person name="Pinkney K."/>
            <person name="Doucet D."/>
            <person name="Wen F."/>
            <person name="Johnston J.S."/>
            <person name="Maaroufi H."/>
            <person name="Boyle B."/>
            <person name="Laroche J."/>
            <person name="Dewar K."/>
            <person name="Juretic N."/>
            <person name="Blackburn G."/>
            <person name="Nisole A."/>
            <person name="Brunet B."/>
            <person name="Brandao M."/>
            <person name="Lumley L."/>
            <person name="Duan J."/>
            <person name="Quan G."/>
            <person name="Lucarotti C.J."/>
            <person name="Roe A.D."/>
            <person name="Sperling F.A.H."/>
            <person name="Levesque R.C."/>
            <person name="Cusson M."/>
        </authorList>
    </citation>
    <scope>NUCLEOTIDE SEQUENCE [LARGE SCALE GENOMIC DNA]</scope>
    <source>
        <strain evidence="1">Glfc:IPQL:Cfum</strain>
    </source>
</reference>
<dbReference type="Proteomes" id="UP001064048">
    <property type="component" value="Chromosome 5"/>
</dbReference>